<sequence length="418" mass="47516">MSSKSQDHRRSGLARPDLLPEDNEYIAMACLTEKNAADQKHLSSLRSIQRTAQSFVRDGANATADLLLDIEELRRVIETRSRLHDEAAADLADAIAECGQRQELSGGRDLSALLRSYDFLVQRTIRRADELLKELETRVQALQSSYHPAGRHAQLLVKIKDAVVDVEISSTRTSKAELRRFTINGRYRETINVSTSSTFTIVNSSTRYPNASPLQQHPGTQLLKIPLKMCKCFFVEFVCNCIQADCPHHNPLHHSFHKMEAIWQVDHFKWKYCASFLTASGIPIPNGSTMFSEFDVLSVDKQPRLTRKPSTLKRLFPFRSDKGLSDSSQRASTTDRDHNTPPAIRSSTGHAMRQSLDVLEQSRHRGSQGRQYLPLRPSEDQRHGATIPVCEAISYEGWRIRRSCRWCEDYWLGRRGVV</sequence>
<dbReference type="OrthoDB" id="10296465at2759"/>
<evidence type="ECO:0000313" key="2">
    <source>
        <dbReference type="EMBL" id="KAF3768788.1"/>
    </source>
</evidence>
<feature type="region of interest" description="Disordered" evidence="1">
    <location>
        <begin position="318"/>
        <end position="381"/>
    </location>
</feature>
<evidence type="ECO:0000313" key="3">
    <source>
        <dbReference type="Proteomes" id="UP000803844"/>
    </source>
</evidence>
<proteinExistence type="predicted"/>
<dbReference type="EMBL" id="MU032345">
    <property type="protein sequence ID" value="KAF3768788.1"/>
    <property type="molecule type" value="Genomic_DNA"/>
</dbReference>
<organism evidence="2 3">
    <name type="scientific">Cryphonectria parasitica (strain ATCC 38755 / EP155)</name>
    <dbReference type="NCBI Taxonomy" id="660469"/>
    <lineage>
        <taxon>Eukaryota</taxon>
        <taxon>Fungi</taxon>
        <taxon>Dikarya</taxon>
        <taxon>Ascomycota</taxon>
        <taxon>Pezizomycotina</taxon>
        <taxon>Sordariomycetes</taxon>
        <taxon>Sordariomycetidae</taxon>
        <taxon>Diaporthales</taxon>
        <taxon>Cryphonectriaceae</taxon>
        <taxon>Cryphonectria-Endothia species complex</taxon>
        <taxon>Cryphonectria</taxon>
    </lineage>
</organism>
<comment type="caution">
    <text evidence="2">The sequence shown here is derived from an EMBL/GenBank/DDBJ whole genome shotgun (WGS) entry which is preliminary data.</text>
</comment>
<gene>
    <name evidence="2" type="ORF">M406DRAFT_327209</name>
</gene>
<dbReference type="RefSeq" id="XP_040779749.1">
    <property type="nucleotide sequence ID" value="XM_040920179.1"/>
</dbReference>
<reference evidence="2" key="1">
    <citation type="journal article" date="2020" name="Phytopathology">
        <title>Genome sequence of the chestnut blight fungus Cryphonectria parasitica EP155: A fundamental resource for an archetypical invasive plant pathogen.</title>
        <authorList>
            <person name="Crouch J.A."/>
            <person name="Dawe A."/>
            <person name="Aerts A."/>
            <person name="Barry K."/>
            <person name="Churchill A.C.L."/>
            <person name="Grimwood J."/>
            <person name="Hillman B."/>
            <person name="Milgroom M.G."/>
            <person name="Pangilinan J."/>
            <person name="Smith M."/>
            <person name="Salamov A."/>
            <person name="Schmutz J."/>
            <person name="Yadav J."/>
            <person name="Grigoriev I.V."/>
            <person name="Nuss D."/>
        </authorList>
    </citation>
    <scope>NUCLEOTIDE SEQUENCE</scope>
    <source>
        <strain evidence="2">EP155</strain>
    </source>
</reference>
<name>A0A9P4Y952_CRYP1</name>
<evidence type="ECO:0000256" key="1">
    <source>
        <dbReference type="SAM" id="MobiDB-lite"/>
    </source>
</evidence>
<accession>A0A9P4Y952</accession>
<dbReference type="Proteomes" id="UP000803844">
    <property type="component" value="Unassembled WGS sequence"/>
</dbReference>
<dbReference type="GeneID" id="63837308"/>
<keyword evidence="3" id="KW-1185">Reference proteome</keyword>
<protein>
    <submittedName>
        <fullName evidence="2">Uncharacterized protein</fullName>
    </submittedName>
</protein>
<dbReference type="AlphaFoldDB" id="A0A9P4Y952"/>